<organism evidence="2 3">
    <name type="scientific">Oidiodendron maius (strain Zn)</name>
    <dbReference type="NCBI Taxonomy" id="913774"/>
    <lineage>
        <taxon>Eukaryota</taxon>
        <taxon>Fungi</taxon>
        <taxon>Dikarya</taxon>
        <taxon>Ascomycota</taxon>
        <taxon>Pezizomycotina</taxon>
        <taxon>Leotiomycetes</taxon>
        <taxon>Leotiomycetes incertae sedis</taxon>
        <taxon>Myxotrichaceae</taxon>
        <taxon>Oidiodendron</taxon>
    </lineage>
</organism>
<dbReference type="PROSITE" id="PS50404">
    <property type="entry name" value="GST_NTER"/>
    <property type="match status" value="1"/>
</dbReference>
<reference evidence="2 3" key="1">
    <citation type="submission" date="2014-04" db="EMBL/GenBank/DDBJ databases">
        <authorList>
            <consortium name="DOE Joint Genome Institute"/>
            <person name="Kuo A."/>
            <person name="Martino E."/>
            <person name="Perotto S."/>
            <person name="Kohler A."/>
            <person name="Nagy L.G."/>
            <person name="Floudas D."/>
            <person name="Copeland A."/>
            <person name="Barry K.W."/>
            <person name="Cichocki N."/>
            <person name="Veneault-Fourrey C."/>
            <person name="LaButti K."/>
            <person name="Lindquist E.A."/>
            <person name="Lipzen A."/>
            <person name="Lundell T."/>
            <person name="Morin E."/>
            <person name="Murat C."/>
            <person name="Sun H."/>
            <person name="Tunlid A."/>
            <person name="Henrissat B."/>
            <person name="Grigoriev I.V."/>
            <person name="Hibbett D.S."/>
            <person name="Martin F."/>
            <person name="Nordberg H.P."/>
            <person name="Cantor M.N."/>
            <person name="Hua S.X."/>
        </authorList>
    </citation>
    <scope>NUCLEOTIDE SEQUENCE [LARGE SCALE GENOMIC DNA]</scope>
    <source>
        <strain evidence="2 3">Zn</strain>
    </source>
</reference>
<dbReference type="AlphaFoldDB" id="A0A0C3GGL8"/>
<dbReference type="InterPro" id="IPR004045">
    <property type="entry name" value="Glutathione_S-Trfase_N"/>
</dbReference>
<dbReference type="OrthoDB" id="412788at2759"/>
<evidence type="ECO:0000313" key="2">
    <source>
        <dbReference type="EMBL" id="KIM95295.1"/>
    </source>
</evidence>
<sequence>MVRYTIAVMGAPKNPESEILIQEQVIDIFHEEQLSEHFLCEVNPLGQVPVLSSAALPENIADSLEITHYLAKSYPSLIPQLYEKQITRLLADLHALNYFSLSFPGREEVAQGFVRAVQKRMEGNISEKYRDALLYKKEVIERNKVGGLQPMVTEEMNEKATFLLSELCSLLPSETYTPKGIPKGKWLFGLQRPTALDTHVVVFIARMRDVGREAIVPEQLGAYADRAIAEKEWQDVMGGRETMVAR</sequence>
<proteinExistence type="predicted"/>
<gene>
    <name evidence="2" type="ORF">OIDMADRAFT_148932</name>
</gene>
<keyword evidence="3" id="KW-1185">Reference proteome</keyword>
<dbReference type="EMBL" id="KN832887">
    <property type="protein sequence ID" value="KIM95295.1"/>
    <property type="molecule type" value="Genomic_DNA"/>
</dbReference>
<evidence type="ECO:0000259" key="1">
    <source>
        <dbReference type="PROSITE" id="PS50404"/>
    </source>
</evidence>
<dbReference type="Gene3D" id="3.40.30.10">
    <property type="entry name" value="Glutaredoxin"/>
    <property type="match status" value="1"/>
</dbReference>
<feature type="domain" description="GST N-terminal" evidence="1">
    <location>
        <begin position="1"/>
        <end position="78"/>
    </location>
</feature>
<accession>A0A0C3GGL8</accession>
<protein>
    <recommendedName>
        <fullName evidence="1">GST N-terminal domain-containing protein</fullName>
    </recommendedName>
</protein>
<evidence type="ECO:0000313" key="3">
    <source>
        <dbReference type="Proteomes" id="UP000054321"/>
    </source>
</evidence>
<dbReference type="HOGENOM" id="CLU_088985_0_0_1"/>
<name>A0A0C3GGL8_OIDMZ</name>
<dbReference type="SUPFAM" id="SSF52833">
    <property type="entry name" value="Thioredoxin-like"/>
    <property type="match status" value="1"/>
</dbReference>
<dbReference type="InterPro" id="IPR036249">
    <property type="entry name" value="Thioredoxin-like_sf"/>
</dbReference>
<dbReference type="InParanoid" id="A0A0C3GGL8"/>
<reference evidence="3" key="2">
    <citation type="submission" date="2015-01" db="EMBL/GenBank/DDBJ databases">
        <title>Evolutionary Origins and Diversification of the Mycorrhizal Mutualists.</title>
        <authorList>
            <consortium name="DOE Joint Genome Institute"/>
            <consortium name="Mycorrhizal Genomics Consortium"/>
            <person name="Kohler A."/>
            <person name="Kuo A."/>
            <person name="Nagy L.G."/>
            <person name="Floudas D."/>
            <person name="Copeland A."/>
            <person name="Barry K.W."/>
            <person name="Cichocki N."/>
            <person name="Veneault-Fourrey C."/>
            <person name="LaButti K."/>
            <person name="Lindquist E.A."/>
            <person name="Lipzen A."/>
            <person name="Lundell T."/>
            <person name="Morin E."/>
            <person name="Murat C."/>
            <person name="Riley R."/>
            <person name="Ohm R."/>
            <person name="Sun H."/>
            <person name="Tunlid A."/>
            <person name="Henrissat B."/>
            <person name="Grigoriev I.V."/>
            <person name="Hibbett D.S."/>
            <person name="Martin F."/>
        </authorList>
    </citation>
    <scope>NUCLEOTIDE SEQUENCE [LARGE SCALE GENOMIC DNA]</scope>
    <source>
        <strain evidence="3">Zn</strain>
    </source>
</reference>
<dbReference type="Proteomes" id="UP000054321">
    <property type="component" value="Unassembled WGS sequence"/>
</dbReference>